<dbReference type="InterPro" id="IPR009081">
    <property type="entry name" value="PP-bd_ACP"/>
</dbReference>
<dbReference type="SUPFAM" id="SSF52777">
    <property type="entry name" value="CoA-dependent acyltransferases"/>
    <property type="match status" value="2"/>
</dbReference>
<dbReference type="GO" id="GO:0009366">
    <property type="term" value="C:enterobactin synthetase complex"/>
    <property type="evidence" value="ECO:0007669"/>
    <property type="project" value="TreeGrafter"/>
</dbReference>
<comment type="cofactor">
    <cofactor evidence="1">
        <name>pantetheine 4'-phosphate</name>
        <dbReference type="ChEBI" id="CHEBI:47942"/>
    </cofactor>
</comment>
<accession>A0A4P6U395</accession>
<reference evidence="3 4" key="1">
    <citation type="submission" date="2018-08" db="EMBL/GenBank/DDBJ databases">
        <title>The complete genome sequence of Streptomyces seoulensis, a pioneer strain for nickel superoxide dismutase discovery.</title>
        <authorList>
            <person name="Shin J."/>
            <person name="Lee J.-S."/>
            <person name="Lee E.-J."/>
            <person name="Youn H.-D."/>
        </authorList>
    </citation>
    <scope>NUCLEOTIDE SEQUENCE [LARGE SCALE GENOMIC DNA]</scope>
    <source>
        <strain evidence="3 4">KCTC 9819</strain>
    </source>
</reference>
<dbReference type="GO" id="GO:0008610">
    <property type="term" value="P:lipid biosynthetic process"/>
    <property type="evidence" value="ECO:0007669"/>
    <property type="project" value="UniProtKB-ARBA"/>
</dbReference>
<dbReference type="Proteomes" id="UP000292547">
    <property type="component" value="Chromosome"/>
</dbReference>
<dbReference type="STRING" id="73044.GCA_000725795_05187"/>
<dbReference type="Pfam" id="PF00668">
    <property type="entry name" value="Condensation"/>
    <property type="match status" value="1"/>
</dbReference>
<organism evidence="3 4">
    <name type="scientific">Streptomyces seoulensis</name>
    <dbReference type="NCBI Taxonomy" id="73044"/>
    <lineage>
        <taxon>Bacteria</taxon>
        <taxon>Bacillati</taxon>
        <taxon>Actinomycetota</taxon>
        <taxon>Actinomycetes</taxon>
        <taxon>Kitasatosporales</taxon>
        <taxon>Streptomycetaceae</taxon>
        <taxon>Streptomyces</taxon>
    </lineage>
</organism>
<dbReference type="AlphaFoldDB" id="A0A4P6U395"/>
<dbReference type="OrthoDB" id="4013155at2"/>
<dbReference type="Gene3D" id="3.30.559.10">
    <property type="entry name" value="Chloramphenicol acetyltransferase-like domain"/>
    <property type="match status" value="1"/>
</dbReference>
<dbReference type="GO" id="GO:0031177">
    <property type="term" value="F:phosphopantetheine binding"/>
    <property type="evidence" value="ECO:0007669"/>
    <property type="project" value="TreeGrafter"/>
</dbReference>
<gene>
    <name evidence="3" type="ORF">D0Z67_27155</name>
</gene>
<dbReference type="GO" id="GO:0043041">
    <property type="term" value="P:amino acid activation for nonribosomal peptide biosynthetic process"/>
    <property type="evidence" value="ECO:0007669"/>
    <property type="project" value="TreeGrafter"/>
</dbReference>
<evidence type="ECO:0000259" key="2">
    <source>
        <dbReference type="PROSITE" id="PS50075"/>
    </source>
</evidence>
<dbReference type="RefSeq" id="WP_037775919.1">
    <property type="nucleotide sequence ID" value="NZ_CP032229.1"/>
</dbReference>
<evidence type="ECO:0000256" key="1">
    <source>
        <dbReference type="ARBA" id="ARBA00001957"/>
    </source>
</evidence>
<sequence>MNTTRHSVPLSVGQEAMNVAWRLEPRKWTNIIPVPLAVEGELDLGRLRAAADVLGTTFPQLRGRVTGSPGAHRLDWGDAPPIPVTESTTDLGRDEAVRAAWQVPFDLRTGPLARLQVVTGPGWRVLLLTLHHIVGDGASVLLLLEALRQAYAGEPVTVPDDPGVLEAHALRTVRLAEGEEGERRRAYWAAELDAGMAPLTLPATPAEPPRYTMVSDLLPDDLVAGLRHRAETSGVSYVTALMAGYYALLRRHSGSSDILSFLPHHGRTDPETRQQVGYFVNLLPIRARMSPADTYTDVMRQLRGRVKNALAHGELPQPTIMRSAGLVGPQARELTHRGIFQYWHAGLRDGLDVMDLPLTAPGARARLSLLDIESTAGFTLAVMVRQDSAGTHVLWKDPAGALGEPLLKTLAADYHEVLWTIADDPGSPLAEIVAAPGAGTASATVGTAVGRTDADALATMTELWQDILGIDGIGPEDSFFELGGHSLLAESLIIDVSRRFGREVELSVLFSRPRLGEFTEHVVGPKE</sequence>
<dbReference type="GO" id="GO:0047527">
    <property type="term" value="F:2,3-dihydroxybenzoate-serine ligase activity"/>
    <property type="evidence" value="ECO:0007669"/>
    <property type="project" value="TreeGrafter"/>
</dbReference>
<dbReference type="InterPro" id="IPR023213">
    <property type="entry name" value="CAT-like_dom_sf"/>
</dbReference>
<dbReference type="GeneID" id="300102586"/>
<evidence type="ECO:0000313" key="3">
    <source>
        <dbReference type="EMBL" id="QBJ93591.1"/>
    </source>
</evidence>
<dbReference type="KEGG" id="sseo:D0Z67_27155"/>
<dbReference type="PANTHER" id="PTHR45527">
    <property type="entry name" value="NONRIBOSOMAL PEPTIDE SYNTHETASE"/>
    <property type="match status" value="1"/>
</dbReference>
<dbReference type="Pfam" id="PF00550">
    <property type="entry name" value="PP-binding"/>
    <property type="match status" value="1"/>
</dbReference>
<proteinExistence type="predicted"/>
<dbReference type="EMBL" id="CP032229">
    <property type="protein sequence ID" value="QBJ93591.1"/>
    <property type="molecule type" value="Genomic_DNA"/>
</dbReference>
<protein>
    <recommendedName>
        <fullName evidence="2">Carrier domain-containing protein</fullName>
    </recommendedName>
</protein>
<dbReference type="GO" id="GO:0005829">
    <property type="term" value="C:cytosol"/>
    <property type="evidence" value="ECO:0007669"/>
    <property type="project" value="TreeGrafter"/>
</dbReference>
<dbReference type="PANTHER" id="PTHR45527:SF1">
    <property type="entry name" value="FATTY ACID SYNTHASE"/>
    <property type="match status" value="1"/>
</dbReference>
<feature type="domain" description="Carrier" evidence="2">
    <location>
        <begin position="451"/>
        <end position="526"/>
    </location>
</feature>
<evidence type="ECO:0000313" key="4">
    <source>
        <dbReference type="Proteomes" id="UP000292547"/>
    </source>
</evidence>
<name>A0A4P6U395_STRSO</name>
<dbReference type="InterPro" id="IPR001242">
    <property type="entry name" value="Condensation_dom"/>
</dbReference>
<dbReference type="SUPFAM" id="SSF47336">
    <property type="entry name" value="ACP-like"/>
    <property type="match status" value="1"/>
</dbReference>
<dbReference type="Gene3D" id="1.10.1200.10">
    <property type="entry name" value="ACP-like"/>
    <property type="match status" value="1"/>
</dbReference>
<dbReference type="InterPro" id="IPR036736">
    <property type="entry name" value="ACP-like_sf"/>
</dbReference>
<dbReference type="Gene3D" id="3.30.559.30">
    <property type="entry name" value="Nonribosomal peptide synthetase, condensation domain"/>
    <property type="match status" value="1"/>
</dbReference>
<dbReference type="PROSITE" id="PS50075">
    <property type="entry name" value="CARRIER"/>
    <property type="match status" value="1"/>
</dbReference>
<keyword evidence="4" id="KW-1185">Reference proteome</keyword>
<dbReference type="GO" id="GO:0009239">
    <property type="term" value="P:enterobactin biosynthetic process"/>
    <property type="evidence" value="ECO:0007669"/>
    <property type="project" value="TreeGrafter"/>
</dbReference>